<evidence type="ECO:0000313" key="3">
    <source>
        <dbReference type="Proteomes" id="UP001139971"/>
    </source>
</evidence>
<evidence type="ECO:0000313" key="2">
    <source>
        <dbReference type="EMBL" id="MDC8011509.1"/>
    </source>
</evidence>
<dbReference type="AlphaFoldDB" id="A0A9X3YGZ5"/>
<accession>A0A9X3YGZ5</accession>
<protein>
    <recommendedName>
        <fullName evidence="4">Secreted protein</fullName>
    </recommendedName>
</protein>
<comment type="caution">
    <text evidence="2">The sequence shown here is derived from an EMBL/GenBank/DDBJ whole genome shotgun (WGS) entry which is preliminary data.</text>
</comment>
<keyword evidence="1" id="KW-0732">Signal</keyword>
<keyword evidence="3" id="KW-1185">Reference proteome</keyword>
<gene>
    <name evidence="2" type="ORF">OD750_002990</name>
</gene>
<proteinExistence type="predicted"/>
<dbReference type="Proteomes" id="UP001139971">
    <property type="component" value="Unassembled WGS sequence"/>
</dbReference>
<organism evidence="2 3">
    <name type="scientific">Tahibacter soli</name>
    <dbReference type="NCBI Taxonomy" id="2983605"/>
    <lineage>
        <taxon>Bacteria</taxon>
        <taxon>Pseudomonadati</taxon>
        <taxon>Pseudomonadota</taxon>
        <taxon>Gammaproteobacteria</taxon>
        <taxon>Lysobacterales</taxon>
        <taxon>Rhodanobacteraceae</taxon>
        <taxon>Tahibacter</taxon>
    </lineage>
</organism>
<evidence type="ECO:0008006" key="4">
    <source>
        <dbReference type="Google" id="ProtNLM"/>
    </source>
</evidence>
<evidence type="ECO:0000256" key="1">
    <source>
        <dbReference type="SAM" id="SignalP"/>
    </source>
</evidence>
<sequence length="267" mass="26780">MNRATTLFSFLVLAGVGTSALAGDPRAIVQADDYGHLVVGGASCPYAALDVSAGTPLTLTAAGPGVAALDDGAAVLALAEPFAFYGASHSNLVVSSNGYVAFADGLDAENGGDFSNDPYLPAVPDNTPSISGRIYAYHDDLTGEASGSDLRANHYANCPRASDAIAGEACTVVAWKNWGRVAGGDGIDVALVLYHASGEIAIQHAALDASAGSSACVGIQNADAGDGGAWSCNGGRALTAASAVCWFDPEHPPAGDDTLFADGFETP</sequence>
<reference evidence="2" key="1">
    <citation type="submission" date="2023-02" db="EMBL/GenBank/DDBJ databases">
        <title>Tahibacter soli sp. nov. isolated from soil.</title>
        <authorList>
            <person name="Baek J.H."/>
            <person name="Lee J.K."/>
            <person name="Choi D.G."/>
            <person name="Jeon C.O."/>
        </authorList>
    </citation>
    <scope>NUCLEOTIDE SEQUENCE</scope>
    <source>
        <strain evidence="2">BL</strain>
    </source>
</reference>
<feature type="chain" id="PRO_5040772063" description="Secreted protein" evidence="1">
    <location>
        <begin position="23"/>
        <end position="267"/>
    </location>
</feature>
<feature type="signal peptide" evidence="1">
    <location>
        <begin position="1"/>
        <end position="22"/>
    </location>
</feature>
<dbReference type="EMBL" id="JAOVZO020000003">
    <property type="protein sequence ID" value="MDC8011509.1"/>
    <property type="molecule type" value="Genomic_DNA"/>
</dbReference>
<dbReference type="RefSeq" id="WP_263542731.1">
    <property type="nucleotide sequence ID" value="NZ_JAOVZO020000003.1"/>
</dbReference>
<name>A0A9X3YGZ5_9GAMM</name>